<organism evidence="1 2">
    <name type="scientific">Desulfofervidus auxilii</name>
    <dbReference type="NCBI Taxonomy" id="1621989"/>
    <lineage>
        <taxon>Bacteria</taxon>
        <taxon>Pseudomonadati</taxon>
        <taxon>Thermodesulfobacteriota</taxon>
        <taxon>Candidatus Desulfofervidia</taxon>
        <taxon>Candidatus Desulfofervidales</taxon>
        <taxon>Candidatus Desulfofervidaceae</taxon>
        <taxon>Candidatus Desulfofervidus</taxon>
    </lineage>
</organism>
<gene>
    <name evidence="1" type="ORF">HS1_000420</name>
</gene>
<dbReference type="InterPro" id="IPR011250">
    <property type="entry name" value="OMP/PagP_B-barrel"/>
</dbReference>
<accession>A0A7U4QJ10</accession>
<dbReference type="KEGG" id="daw:HS1_000420"/>
<dbReference type="AlphaFoldDB" id="A0A7U4QJ10"/>
<protein>
    <submittedName>
        <fullName evidence="1">Uncharacterized protein</fullName>
    </submittedName>
</protein>
<keyword evidence="2" id="KW-1185">Reference proteome</keyword>
<dbReference type="OrthoDB" id="5429810at2"/>
<dbReference type="SUPFAM" id="SSF56925">
    <property type="entry name" value="OMPA-like"/>
    <property type="match status" value="1"/>
</dbReference>
<evidence type="ECO:0000313" key="1">
    <source>
        <dbReference type="EMBL" id="AMM40226.1"/>
    </source>
</evidence>
<name>A0A7U4QJ10_DESA2</name>
<dbReference type="Proteomes" id="UP000070560">
    <property type="component" value="Chromosome"/>
</dbReference>
<reference evidence="1 2" key="1">
    <citation type="submission" date="2015-10" db="EMBL/GenBank/DDBJ databases">
        <title>Candidatus Desulfofervidus auxilii, a hydrogenotrophic sulfate-reducing bacterium involved in the thermophilic anaerobic oxidation of methane.</title>
        <authorList>
            <person name="Krukenberg V."/>
            <person name="Richter M."/>
            <person name="Wegener G."/>
        </authorList>
    </citation>
    <scope>NUCLEOTIDE SEQUENCE [LARGE SCALE GENOMIC DNA]</scope>
    <source>
        <strain evidence="1 2">HS1</strain>
    </source>
</reference>
<proteinExistence type="predicted"/>
<evidence type="ECO:0000313" key="2">
    <source>
        <dbReference type="Proteomes" id="UP000070560"/>
    </source>
</evidence>
<dbReference type="SUPFAM" id="SSF56935">
    <property type="entry name" value="Porins"/>
    <property type="match status" value="1"/>
</dbReference>
<dbReference type="RefSeq" id="WP_066060518.1">
    <property type="nucleotide sequence ID" value="NZ_CP013015.1"/>
</dbReference>
<sequence>MTGIFSLTNQGSLFYIDFKKFSCIIGLVKLKKFIFIVSVIFLIRGLYLTRYVNAGKFIFVPGFSIYEIYDDNIFFLEEDRIDDLITVVSPSFVSSYETKKAKVSATYMSGFEFYSKYPELNTTMNQNASLRLNITPTKRITLDVIDNMSYYAAEYGRGYGAWGGGLGYFGYYGRYRRTEYLELPREERIRTYLDMLTYPTDYWSNSADATLHYRVSPSIDTYAGYFNRFYKYHERERRPFPYALENSWEQGGRTGIDYRTSPRNTFNLEYEYRRFSYTREIDTEIHTATMGWRHEVSPTLFWEISAGPLFISWGDGNGDETNWHASAEISKSFKRIDIGLGYTRDVSTYGGMGGTGIYQTWWGDITSRITPHFTASLTGNYSRQKPIAEGEGDYYQKMHYYTVGLDLTYLFTPRLIGFSSYFYTHQYLEITKENLDYHQAMLALSYSFTRWLSGHFQYIYSNFSYPLFYNATEEDVSVYDNRVMLGLSLTWPWAKVPIRPPSPPLTQGVGR</sequence>
<dbReference type="EMBL" id="CP013015">
    <property type="protein sequence ID" value="AMM40226.1"/>
    <property type="molecule type" value="Genomic_DNA"/>
</dbReference>